<sequence length="54" mass="6307">MKFLPMPSSSASRERIFSNFGTIQTKLRNRLGIQKAAKLVVCYWFLRGDQDITW</sequence>
<comment type="caution">
    <text evidence="1">The sequence shown here is derived from an EMBL/GenBank/DDBJ whole genome shotgun (WGS) entry which is preliminary data.</text>
</comment>
<proteinExistence type="predicted"/>
<reference evidence="1" key="1">
    <citation type="journal article" date="2019" name="bioRxiv">
        <title>The Genome of the Zebra Mussel, Dreissena polymorpha: A Resource for Invasive Species Research.</title>
        <authorList>
            <person name="McCartney M.A."/>
            <person name="Auch B."/>
            <person name="Kono T."/>
            <person name="Mallez S."/>
            <person name="Zhang Y."/>
            <person name="Obille A."/>
            <person name="Becker A."/>
            <person name="Abrahante J.E."/>
            <person name="Garbe J."/>
            <person name="Badalamenti J.P."/>
            <person name="Herman A."/>
            <person name="Mangelson H."/>
            <person name="Liachko I."/>
            <person name="Sullivan S."/>
            <person name="Sone E.D."/>
            <person name="Koren S."/>
            <person name="Silverstein K.A.T."/>
            <person name="Beckman K.B."/>
            <person name="Gohl D.M."/>
        </authorList>
    </citation>
    <scope>NUCLEOTIDE SEQUENCE</scope>
    <source>
        <strain evidence="1">Duluth1</strain>
        <tissue evidence="1">Whole animal</tissue>
    </source>
</reference>
<dbReference type="SUPFAM" id="SSF53098">
    <property type="entry name" value="Ribonuclease H-like"/>
    <property type="match status" value="1"/>
</dbReference>
<keyword evidence="2" id="KW-1185">Reference proteome</keyword>
<dbReference type="AlphaFoldDB" id="A0A9D4HXT0"/>
<evidence type="ECO:0000313" key="1">
    <source>
        <dbReference type="EMBL" id="KAH3734891.1"/>
    </source>
</evidence>
<gene>
    <name evidence="1" type="ORF">DPMN_041342</name>
</gene>
<reference evidence="1" key="2">
    <citation type="submission" date="2020-11" db="EMBL/GenBank/DDBJ databases">
        <authorList>
            <person name="McCartney M.A."/>
            <person name="Auch B."/>
            <person name="Kono T."/>
            <person name="Mallez S."/>
            <person name="Becker A."/>
            <person name="Gohl D.M."/>
            <person name="Silverstein K.A.T."/>
            <person name="Koren S."/>
            <person name="Bechman K.B."/>
            <person name="Herman A."/>
            <person name="Abrahante J.E."/>
            <person name="Garbe J."/>
        </authorList>
    </citation>
    <scope>NUCLEOTIDE SEQUENCE</scope>
    <source>
        <strain evidence="1">Duluth1</strain>
        <tissue evidence="1">Whole animal</tissue>
    </source>
</reference>
<protein>
    <recommendedName>
        <fullName evidence="3">HAT C-terminal dimerisation domain-containing protein</fullName>
    </recommendedName>
</protein>
<evidence type="ECO:0008006" key="3">
    <source>
        <dbReference type="Google" id="ProtNLM"/>
    </source>
</evidence>
<evidence type="ECO:0000313" key="2">
    <source>
        <dbReference type="Proteomes" id="UP000828390"/>
    </source>
</evidence>
<dbReference type="EMBL" id="JAIWYP010000011">
    <property type="protein sequence ID" value="KAH3734891.1"/>
    <property type="molecule type" value="Genomic_DNA"/>
</dbReference>
<dbReference type="InterPro" id="IPR012337">
    <property type="entry name" value="RNaseH-like_sf"/>
</dbReference>
<organism evidence="1 2">
    <name type="scientific">Dreissena polymorpha</name>
    <name type="common">Zebra mussel</name>
    <name type="synonym">Mytilus polymorpha</name>
    <dbReference type="NCBI Taxonomy" id="45954"/>
    <lineage>
        <taxon>Eukaryota</taxon>
        <taxon>Metazoa</taxon>
        <taxon>Spiralia</taxon>
        <taxon>Lophotrochozoa</taxon>
        <taxon>Mollusca</taxon>
        <taxon>Bivalvia</taxon>
        <taxon>Autobranchia</taxon>
        <taxon>Heteroconchia</taxon>
        <taxon>Euheterodonta</taxon>
        <taxon>Imparidentia</taxon>
        <taxon>Neoheterodontei</taxon>
        <taxon>Myida</taxon>
        <taxon>Dreissenoidea</taxon>
        <taxon>Dreissenidae</taxon>
        <taxon>Dreissena</taxon>
    </lineage>
</organism>
<accession>A0A9D4HXT0</accession>
<dbReference type="Proteomes" id="UP000828390">
    <property type="component" value="Unassembled WGS sequence"/>
</dbReference>
<name>A0A9D4HXT0_DREPO</name>